<dbReference type="AlphaFoldDB" id="A0A6C0B737"/>
<sequence length="321" mass="37888">MSVNSNDACIIIASHISNPKRLVHLNECLQSLLRQTLPISIYLSISFENRELQSTFAEMFSKEKEFESPFLFLNVKLAKTPQMRHMLELLPLIEKKHNWIMFCDDDDTYEPMRCQTILQNIANSLYTVEKEMPDKRFIGCYESTFGKDHREQRHEFWCYCIHINVLQNFMDKVSPHPDILDHKCCDVLFGEYLRRMRPEFLYAAINQPLYNYRVSDNSDSVTGVIQTKNKQVRKAREITTENMNDAAKELNEYLVSDGAIYLHDTYLRTLIGQDFENILQNEFKSEVAILHLIDRIYIVKLLNLHNRLRDICNELYDIKIS</sequence>
<evidence type="ECO:0008006" key="2">
    <source>
        <dbReference type="Google" id="ProtNLM"/>
    </source>
</evidence>
<reference evidence="1" key="1">
    <citation type="journal article" date="2020" name="Nature">
        <title>Giant virus diversity and host interactions through global metagenomics.</title>
        <authorList>
            <person name="Schulz F."/>
            <person name="Roux S."/>
            <person name="Paez-Espino D."/>
            <person name="Jungbluth S."/>
            <person name="Walsh D.A."/>
            <person name="Denef V.J."/>
            <person name="McMahon K.D."/>
            <person name="Konstantinidis K.T."/>
            <person name="Eloe-Fadrosh E.A."/>
            <person name="Kyrpides N.C."/>
            <person name="Woyke T."/>
        </authorList>
    </citation>
    <scope>NUCLEOTIDE SEQUENCE</scope>
    <source>
        <strain evidence="1">GVMAG-M-3300010158-13</strain>
    </source>
</reference>
<dbReference type="InterPro" id="IPR029044">
    <property type="entry name" value="Nucleotide-diphossugar_trans"/>
</dbReference>
<dbReference type="SUPFAM" id="SSF53448">
    <property type="entry name" value="Nucleotide-diphospho-sugar transferases"/>
    <property type="match status" value="1"/>
</dbReference>
<proteinExistence type="predicted"/>
<protein>
    <recommendedName>
        <fullName evidence="2">Glycosyltransferase 2-like domain-containing protein</fullName>
    </recommendedName>
</protein>
<dbReference type="EMBL" id="MN739091">
    <property type="protein sequence ID" value="QHS88055.1"/>
    <property type="molecule type" value="Genomic_DNA"/>
</dbReference>
<accession>A0A6C0B737</accession>
<name>A0A6C0B737_9ZZZZ</name>
<evidence type="ECO:0000313" key="1">
    <source>
        <dbReference type="EMBL" id="QHS88055.1"/>
    </source>
</evidence>
<organism evidence="1">
    <name type="scientific">viral metagenome</name>
    <dbReference type="NCBI Taxonomy" id="1070528"/>
    <lineage>
        <taxon>unclassified sequences</taxon>
        <taxon>metagenomes</taxon>
        <taxon>organismal metagenomes</taxon>
    </lineage>
</organism>